<evidence type="ECO:0000313" key="3">
    <source>
        <dbReference type="Proteomes" id="UP000198406"/>
    </source>
</evidence>
<dbReference type="EMBL" id="BDSP01000245">
    <property type="protein sequence ID" value="GAX26442.1"/>
    <property type="molecule type" value="Genomic_DNA"/>
</dbReference>
<evidence type="ECO:0000256" key="1">
    <source>
        <dbReference type="SAM" id="SignalP"/>
    </source>
</evidence>
<dbReference type="AlphaFoldDB" id="A0A1Z5KK39"/>
<keyword evidence="1" id="KW-0732">Signal</keyword>
<gene>
    <name evidence="2" type="ORF">FisN_37Hh008</name>
</gene>
<dbReference type="InParanoid" id="A0A1Z5KK39"/>
<accession>A0A1Z5KK39</accession>
<proteinExistence type="predicted"/>
<dbReference type="Proteomes" id="UP000198406">
    <property type="component" value="Unassembled WGS sequence"/>
</dbReference>
<comment type="caution">
    <text evidence="2">The sequence shown here is derived from an EMBL/GenBank/DDBJ whole genome shotgun (WGS) entry which is preliminary data.</text>
</comment>
<evidence type="ECO:0000313" key="2">
    <source>
        <dbReference type="EMBL" id="GAX26442.1"/>
    </source>
</evidence>
<dbReference type="OrthoDB" id="41033at2759"/>
<protein>
    <submittedName>
        <fullName evidence="2">Uncharacterized protein</fullName>
    </submittedName>
</protein>
<feature type="chain" id="PRO_5013210148" evidence="1">
    <location>
        <begin position="21"/>
        <end position="629"/>
    </location>
</feature>
<sequence>MWSQQLISALLLLLTPVVKSQDVVGVNLGGGIVTRTDVLTYANITLDVRDMLGSTSKQDALVIYNSGSHAIAGNSRLSLSQIHNQLRDAEFKTLDFVFYHYGLAALYQKPDPDFATNYVTKAINENQLGFATDAVLSLTLWQYAIHLLYKGVMDCDTRSQADRPEMVEIGGGGLDEFIALWIGAFQTPASIDGYSLYAWTERAGQLFGVRNPEAAANSKIKVLYQEGAVALSLSGSCSTSSSKTVGQLYKVAVQISDQMMIPLYQWLIESIVTRDLPKAELYSRALIPHLSQCRPSQFNVLSEYLADGIQFDKDTEIIELLHESLSCFGLTCQDIGVMSSHPNSGCMDPADASPTLAGFTTSSDVREISKMDLDVYQMGILAQLGAWKFLTLLYRFGRNARKPRDSENDPFELHSLQEFAMSASRKSMPFYTTFINYQKKHNQEYGDQAIMNAIEGKGKWSTRSQQQRAAMVKLTSAYQIIFLETMGLFEEAFVKCEEEDSEIGFSAEENPLDQAAALLIGYMEGKEMRGTSVDGQLLYNLANKQAFTFGSLNGQIALVNDQLEDLLYAAKGQLDALDCIKLSRTTSKMSQIMLVPLLQAMLIAAVESESLPVNSDSESLIPLVRYKET</sequence>
<feature type="signal peptide" evidence="1">
    <location>
        <begin position="1"/>
        <end position="20"/>
    </location>
</feature>
<reference evidence="2 3" key="1">
    <citation type="journal article" date="2015" name="Plant Cell">
        <title>Oil accumulation by the oleaginous diatom Fistulifera solaris as revealed by the genome and transcriptome.</title>
        <authorList>
            <person name="Tanaka T."/>
            <person name="Maeda Y."/>
            <person name="Veluchamy A."/>
            <person name="Tanaka M."/>
            <person name="Abida H."/>
            <person name="Marechal E."/>
            <person name="Bowler C."/>
            <person name="Muto M."/>
            <person name="Sunaga Y."/>
            <person name="Tanaka M."/>
            <person name="Yoshino T."/>
            <person name="Taniguchi T."/>
            <person name="Fukuda Y."/>
            <person name="Nemoto M."/>
            <person name="Matsumoto M."/>
            <person name="Wong P.S."/>
            <person name="Aburatani S."/>
            <person name="Fujibuchi W."/>
        </authorList>
    </citation>
    <scope>NUCLEOTIDE SEQUENCE [LARGE SCALE GENOMIC DNA]</scope>
    <source>
        <strain evidence="2 3">JPCC DA0580</strain>
    </source>
</reference>
<name>A0A1Z5KK39_FISSO</name>
<organism evidence="2 3">
    <name type="scientific">Fistulifera solaris</name>
    <name type="common">Oleaginous diatom</name>
    <dbReference type="NCBI Taxonomy" id="1519565"/>
    <lineage>
        <taxon>Eukaryota</taxon>
        <taxon>Sar</taxon>
        <taxon>Stramenopiles</taxon>
        <taxon>Ochrophyta</taxon>
        <taxon>Bacillariophyta</taxon>
        <taxon>Bacillariophyceae</taxon>
        <taxon>Bacillariophycidae</taxon>
        <taxon>Naviculales</taxon>
        <taxon>Naviculaceae</taxon>
        <taxon>Fistulifera</taxon>
    </lineage>
</organism>
<keyword evidence="3" id="KW-1185">Reference proteome</keyword>